<evidence type="ECO:0000259" key="2">
    <source>
        <dbReference type="Pfam" id="PF13581"/>
    </source>
</evidence>
<evidence type="ECO:0000313" key="3">
    <source>
        <dbReference type="EMBL" id="PNE42854.1"/>
    </source>
</evidence>
<dbReference type="EMBL" id="LJSN01000002">
    <property type="protein sequence ID" value="PNE42854.1"/>
    <property type="molecule type" value="Genomic_DNA"/>
</dbReference>
<keyword evidence="1" id="KW-0723">Serine/threonine-protein kinase</keyword>
<dbReference type="Pfam" id="PF13581">
    <property type="entry name" value="HATPase_c_2"/>
    <property type="match status" value="1"/>
</dbReference>
<reference evidence="4" key="1">
    <citation type="submission" date="2015-09" db="EMBL/GenBank/DDBJ databases">
        <authorList>
            <person name="Graham D.E."/>
            <person name="Mahan K.M."/>
            <person name="Klingeman D.M."/>
            <person name="Fida T."/>
            <person name="Giannone R.J."/>
            <person name="Hettich R.L."/>
            <person name="Parry R.J."/>
            <person name="Spain J.C."/>
        </authorList>
    </citation>
    <scope>NUCLEOTIDE SEQUENCE [LARGE SCALE GENOMIC DNA]</scope>
    <source>
        <strain evidence="4">JCM 4701</strain>
    </source>
</reference>
<dbReference type="Gene3D" id="3.30.565.10">
    <property type="entry name" value="Histidine kinase-like ATPase, C-terminal domain"/>
    <property type="match status" value="1"/>
</dbReference>
<dbReference type="GO" id="GO:0004674">
    <property type="term" value="F:protein serine/threonine kinase activity"/>
    <property type="evidence" value="ECO:0007669"/>
    <property type="project" value="UniProtKB-KW"/>
</dbReference>
<dbReference type="Proteomes" id="UP000236047">
    <property type="component" value="Unassembled WGS sequence"/>
</dbReference>
<name>A0A2N8PPB1_STRNR</name>
<sequence length="128" mass="13753">MQLPATPRAAAQARKALAALTPDPHTYEQGPLLLTEAVANAVEHTDTERVHVLLRHEPAHAQLLCAVHDTSPATPRPDPVRSTDPDAIGGRGLHLIDTLADAWGYLPDACGKWLWFSLTPEADDQSAA</sequence>
<dbReference type="InterPro" id="IPR003594">
    <property type="entry name" value="HATPase_dom"/>
</dbReference>
<evidence type="ECO:0000256" key="1">
    <source>
        <dbReference type="ARBA" id="ARBA00022527"/>
    </source>
</evidence>
<dbReference type="PANTHER" id="PTHR35526">
    <property type="entry name" value="ANTI-SIGMA-F FACTOR RSBW-RELATED"/>
    <property type="match status" value="1"/>
</dbReference>
<proteinExistence type="predicted"/>
<dbReference type="SUPFAM" id="SSF55874">
    <property type="entry name" value="ATPase domain of HSP90 chaperone/DNA topoisomerase II/histidine kinase"/>
    <property type="match status" value="1"/>
</dbReference>
<comment type="caution">
    <text evidence="3">The sequence shown here is derived from an EMBL/GenBank/DDBJ whole genome shotgun (WGS) entry which is preliminary data.</text>
</comment>
<dbReference type="AlphaFoldDB" id="A0A2N8PPB1"/>
<keyword evidence="4" id="KW-1185">Reference proteome</keyword>
<accession>A0A2N8PPB1</accession>
<dbReference type="InterPro" id="IPR050267">
    <property type="entry name" value="Anti-sigma-factor_SerPK"/>
</dbReference>
<gene>
    <name evidence="3" type="ORF">AOB60_01740</name>
</gene>
<dbReference type="PANTHER" id="PTHR35526:SF3">
    <property type="entry name" value="ANTI-SIGMA-F FACTOR RSBW"/>
    <property type="match status" value="1"/>
</dbReference>
<protein>
    <recommendedName>
        <fullName evidence="2">Histidine kinase/HSP90-like ATPase domain-containing protein</fullName>
    </recommendedName>
</protein>
<keyword evidence="1" id="KW-0418">Kinase</keyword>
<evidence type="ECO:0000313" key="4">
    <source>
        <dbReference type="Proteomes" id="UP000236047"/>
    </source>
</evidence>
<feature type="domain" description="Histidine kinase/HSP90-like ATPase" evidence="2">
    <location>
        <begin position="3"/>
        <end position="116"/>
    </location>
</feature>
<dbReference type="InterPro" id="IPR036890">
    <property type="entry name" value="HATPase_C_sf"/>
</dbReference>
<keyword evidence="1" id="KW-0808">Transferase</keyword>
<dbReference type="CDD" id="cd16936">
    <property type="entry name" value="HATPase_RsbW-like"/>
    <property type="match status" value="1"/>
</dbReference>
<organism evidence="3 4">
    <name type="scientific">Streptomyces noursei</name>
    <name type="common">Streptomyces albulus</name>
    <dbReference type="NCBI Taxonomy" id="1971"/>
    <lineage>
        <taxon>Bacteria</taxon>
        <taxon>Bacillati</taxon>
        <taxon>Actinomycetota</taxon>
        <taxon>Actinomycetes</taxon>
        <taxon>Kitasatosporales</taxon>
        <taxon>Streptomycetaceae</taxon>
        <taxon>Streptomyces</taxon>
    </lineage>
</organism>